<evidence type="ECO:0000313" key="2">
    <source>
        <dbReference type="EMBL" id="QJC96291.1"/>
    </source>
</evidence>
<name>A0ABX6LWL6_BACMO</name>
<dbReference type="EMBL" id="CP051464">
    <property type="protein sequence ID" value="QJC96291.1"/>
    <property type="molecule type" value="Genomic_DNA"/>
</dbReference>
<gene>
    <name evidence="2" type="primary">yoaG</name>
    <name evidence="2" type="ORF">HC660_18150</name>
</gene>
<proteinExistence type="predicted"/>
<dbReference type="Proteomes" id="UP000501048">
    <property type="component" value="Chromosome"/>
</dbReference>
<organism evidence="2 3">
    <name type="scientific">Bacillus mojavensis</name>
    <dbReference type="NCBI Taxonomy" id="72360"/>
    <lineage>
        <taxon>Bacteria</taxon>
        <taxon>Bacillati</taxon>
        <taxon>Bacillota</taxon>
        <taxon>Bacilli</taxon>
        <taxon>Bacillales</taxon>
        <taxon>Bacillaceae</taxon>
        <taxon>Bacillus</taxon>
    </lineage>
</organism>
<keyword evidence="3" id="KW-1185">Reference proteome</keyword>
<dbReference type="Pfam" id="PF17094">
    <property type="entry name" value="UPF0715"/>
    <property type="match status" value="1"/>
</dbReference>
<feature type="transmembrane region" description="Helical" evidence="1">
    <location>
        <begin position="111"/>
        <end position="131"/>
    </location>
</feature>
<evidence type="ECO:0000313" key="3">
    <source>
        <dbReference type="Proteomes" id="UP000501048"/>
    </source>
</evidence>
<sequence length="141" mass="16874">MLRKLTLRYEWGNNMQVLRIIFVHVLSALSAAVVYVFGINHDGYIPYFLISVILYILYLMFAAPVQYFLNRKPKRFNLNYLLIYIFFSFLVWLFFAVITDSKNTLDFLMEYEIYLLSISFAVIFWIWYSIFLQNKAKTAAK</sequence>
<keyword evidence="1" id="KW-1133">Transmembrane helix</keyword>
<keyword evidence="1" id="KW-0472">Membrane</keyword>
<feature type="transmembrane region" description="Helical" evidence="1">
    <location>
        <begin position="20"/>
        <end position="38"/>
    </location>
</feature>
<feature type="transmembrane region" description="Helical" evidence="1">
    <location>
        <begin position="44"/>
        <end position="69"/>
    </location>
</feature>
<reference evidence="2 3" key="1">
    <citation type="submission" date="2020-04" db="EMBL/GenBank/DDBJ databases">
        <title>Plant growth promoting and environmental Bacillus: genomic and epigenetic comparison.</title>
        <authorList>
            <person name="Reva O.N."/>
            <person name="Lutz S."/>
            <person name="Ahrens C.H."/>
        </authorList>
    </citation>
    <scope>NUCLEOTIDE SEQUENCE [LARGE SCALE GENOMIC DNA]</scope>
    <source>
        <strain evidence="2 3">UCMB5075</strain>
    </source>
</reference>
<accession>A0ABX6LWL6</accession>
<feature type="transmembrane region" description="Helical" evidence="1">
    <location>
        <begin position="81"/>
        <end position="99"/>
    </location>
</feature>
<keyword evidence="1" id="KW-0812">Transmembrane</keyword>
<protein>
    <submittedName>
        <fullName evidence="2">Phage-related membrane protein</fullName>
    </submittedName>
</protein>
<evidence type="ECO:0000256" key="1">
    <source>
        <dbReference type="SAM" id="Phobius"/>
    </source>
</evidence>
<dbReference type="InterPro" id="IPR031374">
    <property type="entry name" value="UPF0715"/>
</dbReference>